<name>A0A7J7KF59_BUGNE</name>
<dbReference type="Proteomes" id="UP000593567">
    <property type="component" value="Unassembled WGS sequence"/>
</dbReference>
<comment type="caution">
    <text evidence="1">The sequence shown here is derived from an EMBL/GenBank/DDBJ whole genome shotgun (WGS) entry which is preliminary data.</text>
</comment>
<gene>
    <name evidence="1" type="ORF">EB796_004771</name>
</gene>
<keyword evidence="2" id="KW-1185">Reference proteome</keyword>
<reference evidence="1" key="1">
    <citation type="submission" date="2020-06" db="EMBL/GenBank/DDBJ databases">
        <title>Draft genome of Bugula neritina, a colonial animal packing powerful symbionts and potential medicines.</title>
        <authorList>
            <person name="Rayko M."/>
        </authorList>
    </citation>
    <scope>NUCLEOTIDE SEQUENCE [LARGE SCALE GENOMIC DNA]</scope>
    <source>
        <strain evidence="1">Kwan_BN1</strain>
    </source>
</reference>
<dbReference type="EMBL" id="VXIV02000647">
    <property type="protein sequence ID" value="KAF6036927.1"/>
    <property type="molecule type" value="Genomic_DNA"/>
</dbReference>
<evidence type="ECO:0000313" key="1">
    <source>
        <dbReference type="EMBL" id="KAF6036927.1"/>
    </source>
</evidence>
<proteinExistence type="predicted"/>
<evidence type="ECO:0000313" key="2">
    <source>
        <dbReference type="Proteomes" id="UP000593567"/>
    </source>
</evidence>
<accession>A0A7J7KF59</accession>
<dbReference type="AlphaFoldDB" id="A0A7J7KF59"/>
<dbReference type="OrthoDB" id="2150267at2759"/>
<protein>
    <submittedName>
        <fullName evidence="1">Uncharacterized protein</fullName>
    </submittedName>
</protein>
<sequence length="186" mass="20451">MQFQCHSNAIPEVDALQATPARVQATPARVQATPVRVQATPARVQATPARESCSVPQVEHHNEISDNCQAIPAASDSGKLYMNDLDLLYTIAETYNLGGEPDTLSYISNCLQSKKTWMARRHTHHSSQLFSDTAGMLESDQLYPDSIQPSKTSLKDKSKLKKVSRRQSVAASGNVYITDKGRPLIL</sequence>
<organism evidence="1 2">
    <name type="scientific">Bugula neritina</name>
    <name type="common">Brown bryozoan</name>
    <name type="synonym">Sertularia neritina</name>
    <dbReference type="NCBI Taxonomy" id="10212"/>
    <lineage>
        <taxon>Eukaryota</taxon>
        <taxon>Metazoa</taxon>
        <taxon>Spiralia</taxon>
        <taxon>Lophotrochozoa</taxon>
        <taxon>Bryozoa</taxon>
        <taxon>Gymnolaemata</taxon>
        <taxon>Cheilostomatida</taxon>
        <taxon>Flustrina</taxon>
        <taxon>Buguloidea</taxon>
        <taxon>Bugulidae</taxon>
        <taxon>Bugula</taxon>
    </lineage>
</organism>